<sequence length="1011" mass="113957">MAIIPADDLLPIHGSVATSSRKLVVACRRFQQSKLKFLQFGVDQWCHTLVGSFMGKAPEFGKVASVANGLWGKQGRVTVSTMGSLFVFQFLNEEVMTWVLESGPWHVERKYLVLQKWSPQFTEEVLNMRKMPIWVQLRKIPLQYFHPKGISYLVSAIGKPLYMDRATALRSRLDYAKVCIEVEVEKEIPEFLTVDLGDNYTVNVLVDVPWLPEKCDRCKAFGHRCNNAAERPLEAGQSAVSKPDARSCPAVEPATHPAHLVAEKSPVTVTNIFNASSSVQKDKAQGTLSEDLSRGRNQVLTKKQTFADLAEEVEGQENASSSVDEWANASTKEVQLGGKRLPRSASKGVAQVVLKVQGTRKSRSSKGGVGWTAITFVYASNNMLERRVLWQDLQALAVNMRHSWVLMGDFNAVKGTEEVKAVGREVVIDQSMRDFSDFMNAAELIDHTSIGCYFTWSNKRQEGFQVRKIDRVLVNEKWFQGDIASTVEFLPPGISDHCPALLKFGEKENAGPKPFKFFHFWIEHSGYMALVERVWSKTQEGIPMVVLYKKLRFLKMQLKDFNISKFGNVHTQVTDLQNELAQAQATLMESACESPESIKKEMYLRVKLLAALDKEEKLLKQKSRGLIGRKDDYIRGVSASMLSSIFKRKVPASKYQMLLSPIADAEIKEALFSMGNDKSPGPDGFTAFFFKHAWHIVQHDFTKAVQHFFSSGKLRREVNSTIIVLVPKKEKADCMKDFRPISCCNVVYKCITKVLANRLKEVLPDIISLNQTAFVQGRRISDNVLLAHELVRNYHSLEAMGFPPIFLWWIKGCITSPYFSVAINGSLAGYFPGQRGVRQGDPLSPFLFVIAMEVFSQLMDSAAAEGKVGYHPRCKSLQLTHLCFADDLLLFTNGSKTSIAAILDLLNTFYHWSGLKLNPEKSEIFTGGISGESVLDLMTWSGRLQLINSVLFSMASYWCSHFILPKQVVKLVHQKCRSFLWKGLEQHTDWESFDVGDDVQDKWSLDVNHFD</sequence>
<dbReference type="SUPFAM" id="SSF56672">
    <property type="entry name" value="DNA/RNA polymerases"/>
    <property type="match status" value="1"/>
</dbReference>
<dbReference type="InterPro" id="IPR005135">
    <property type="entry name" value="Endo/exonuclease/phosphatase"/>
</dbReference>
<dbReference type="InterPro" id="IPR000477">
    <property type="entry name" value="RT_dom"/>
</dbReference>
<keyword evidence="2" id="KW-1185">Reference proteome</keyword>
<reference evidence="2" key="1">
    <citation type="journal article" date="2020" name="Plant Biotechnol. J.">
        <title>The pomegranate (Punica granatum L.) draft genome dissects genetic divergence between soft- and hard-seeded cultivars.</title>
        <authorList>
            <person name="Luo X."/>
            <person name="Li H."/>
            <person name="Wu Z."/>
            <person name="Yao W."/>
            <person name="Zhao P."/>
            <person name="Cao D."/>
            <person name="Yu H."/>
            <person name="Li K."/>
            <person name="Poudel K."/>
            <person name="Zhao D."/>
            <person name="Zhang F."/>
            <person name="Xia X."/>
            <person name="Chen L."/>
            <person name="Wang Q."/>
            <person name="Jing D."/>
            <person name="Cao S."/>
        </authorList>
    </citation>
    <scope>NUCLEOTIDE SEQUENCE [LARGE SCALE GENOMIC DNA]</scope>
    <source>
        <strain evidence="2">cv. Tunisia</strain>
    </source>
</reference>
<dbReference type="CDD" id="cd01650">
    <property type="entry name" value="RT_nLTR_like"/>
    <property type="match status" value="1"/>
</dbReference>
<accession>A0A6P8D7M3</accession>
<dbReference type="InterPro" id="IPR025558">
    <property type="entry name" value="DUF4283"/>
</dbReference>
<dbReference type="GeneID" id="116200633"/>
<dbReference type="RefSeq" id="XP_031387323.1">
    <property type="nucleotide sequence ID" value="XM_031531463.1"/>
</dbReference>
<feature type="domain" description="Reverse transcriptase" evidence="1">
    <location>
        <begin position="707"/>
        <end position="945"/>
    </location>
</feature>
<dbReference type="Pfam" id="PF14111">
    <property type="entry name" value="DUF4283"/>
    <property type="match status" value="1"/>
</dbReference>
<dbReference type="SUPFAM" id="SSF56219">
    <property type="entry name" value="DNase I-like"/>
    <property type="match status" value="1"/>
</dbReference>
<evidence type="ECO:0000259" key="1">
    <source>
        <dbReference type="PROSITE" id="PS50878"/>
    </source>
</evidence>
<dbReference type="PROSITE" id="PS50878">
    <property type="entry name" value="RT_POL"/>
    <property type="match status" value="1"/>
</dbReference>
<dbReference type="InterPro" id="IPR052343">
    <property type="entry name" value="Retrotransposon-Effector_Assoc"/>
</dbReference>
<dbReference type="PANTHER" id="PTHR46890">
    <property type="entry name" value="NON-LTR RETROLELEMENT REVERSE TRANSCRIPTASE-LIKE PROTEIN-RELATED"/>
    <property type="match status" value="1"/>
</dbReference>
<organism evidence="2 3">
    <name type="scientific">Punica granatum</name>
    <name type="common">Pomegranate</name>
    <dbReference type="NCBI Taxonomy" id="22663"/>
    <lineage>
        <taxon>Eukaryota</taxon>
        <taxon>Viridiplantae</taxon>
        <taxon>Streptophyta</taxon>
        <taxon>Embryophyta</taxon>
        <taxon>Tracheophyta</taxon>
        <taxon>Spermatophyta</taxon>
        <taxon>Magnoliopsida</taxon>
        <taxon>eudicotyledons</taxon>
        <taxon>Gunneridae</taxon>
        <taxon>Pentapetalae</taxon>
        <taxon>rosids</taxon>
        <taxon>malvids</taxon>
        <taxon>Myrtales</taxon>
        <taxon>Lythraceae</taxon>
        <taxon>Punica</taxon>
    </lineage>
</organism>
<evidence type="ECO:0000313" key="2">
    <source>
        <dbReference type="Proteomes" id="UP000515151"/>
    </source>
</evidence>
<dbReference type="OrthoDB" id="1934719at2759"/>
<dbReference type="Gene3D" id="3.60.10.10">
    <property type="entry name" value="Endonuclease/exonuclease/phosphatase"/>
    <property type="match status" value="1"/>
</dbReference>
<dbReference type="PANTHER" id="PTHR46890:SF48">
    <property type="entry name" value="RNA-DIRECTED DNA POLYMERASE"/>
    <property type="match status" value="1"/>
</dbReference>
<protein>
    <submittedName>
        <fullName evidence="3">Uncharacterized protein LOC116200633</fullName>
    </submittedName>
</protein>
<dbReference type="AlphaFoldDB" id="A0A6P8D7M3"/>
<dbReference type="Proteomes" id="UP000515151">
    <property type="component" value="Chromosome 3"/>
</dbReference>
<reference evidence="3" key="2">
    <citation type="submission" date="2025-08" db="UniProtKB">
        <authorList>
            <consortium name="RefSeq"/>
        </authorList>
    </citation>
    <scope>IDENTIFICATION</scope>
    <source>
        <tissue evidence="3">Leaf</tissue>
    </source>
</reference>
<gene>
    <name evidence="3" type="primary">LOC116200633</name>
</gene>
<dbReference type="InterPro" id="IPR036691">
    <property type="entry name" value="Endo/exonu/phosph_ase_sf"/>
</dbReference>
<name>A0A6P8D7M3_PUNGR</name>
<proteinExistence type="predicted"/>
<dbReference type="Pfam" id="PF03372">
    <property type="entry name" value="Exo_endo_phos"/>
    <property type="match status" value="1"/>
</dbReference>
<dbReference type="Pfam" id="PF00078">
    <property type="entry name" value="RVT_1"/>
    <property type="match status" value="1"/>
</dbReference>
<evidence type="ECO:0000313" key="3">
    <source>
        <dbReference type="RefSeq" id="XP_031387323.1"/>
    </source>
</evidence>
<dbReference type="InterPro" id="IPR043502">
    <property type="entry name" value="DNA/RNA_pol_sf"/>
</dbReference>
<dbReference type="GO" id="GO:0003824">
    <property type="term" value="F:catalytic activity"/>
    <property type="evidence" value="ECO:0007669"/>
    <property type="project" value="InterPro"/>
</dbReference>